<dbReference type="HOGENOM" id="CLU_071016_0_0_9"/>
<keyword evidence="1" id="KW-0472">Membrane</keyword>
<keyword evidence="1" id="KW-1133">Transmembrane helix</keyword>
<keyword evidence="1" id="KW-0812">Transmembrane</keyword>
<feature type="transmembrane region" description="Helical" evidence="1">
    <location>
        <begin position="45"/>
        <end position="66"/>
    </location>
</feature>
<accession>W6S1Q1</accession>
<dbReference type="EMBL" id="HG917868">
    <property type="protein sequence ID" value="CDM68222.1"/>
    <property type="molecule type" value="Genomic_DNA"/>
</dbReference>
<dbReference type="InterPro" id="IPR014564">
    <property type="entry name" value="UCP031503_TM"/>
</dbReference>
<proteinExistence type="predicted"/>
<feature type="transmembrane region" description="Helical" evidence="1">
    <location>
        <begin position="130"/>
        <end position="156"/>
    </location>
</feature>
<name>W6S1Q1_9CLOT</name>
<sequence length="258" mass="28912">MILTLAFILFILMILIGSDRGAKSFLTLIFNMVALICTILLISSGYNSLVITFFTCMFISVITLFYQNGINVKTKTAFISVIFTTLLLLIFVYCIASKSIIQGIPIEQQFEGEMIAYSKNINLNMTDIEISIIIIGLIGAILDTSVAVATSTYEVYTNNTHLNKKELFKSSMNMGKDILGTTMNTLFFSYISEFMTLMIYFNKNKYSFSKIINSKVFAQEFIRILFSGIGCIMIILITATITSNVIMKIKNIKSKAVT</sequence>
<evidence type="ECO:0000313" key="3">
    <source>
        <dbReference type="Proteomes" id="UP000019426"/>
    </source>
</evidence>
<evidence type="ECO:0000256" key="1">
    <source>
        <dbReference type="SAM" id="Phobius"/>
    </source>
</evidence>
<dbReference type="Pfam" id="PF07907">
    <property type="entry name" value="YibE_F"/>
    <property type="match status" value="1"/>
</dbReference>
<dbReference type="OrthoDB" id="5753718at2"/>
<dbReference type="PIRSF" id="PIRSF031503">
    <property type="entry name" value="UCP031503_mp"/>
    <property type="match status" value="1"/>
</dbReference>
<reference evidence="2 3" key="1">
    <citation type="submission" date="2013-11" db="EMBL/GenBank/DDBJ databases">
        <title>Complete genome sequence of Clostridum sp. M2/40.</title>
        <authorList>
            <person name="Wibberg D."/>
            <person name="Puehler A."/>
            <person name="Schlueter A."/>
        </authorList>
    </citation>
    <scope>NUCLEOTIDE SEQUENCE [LARGE SCALE GENOMIC DNA]</scope>
    <source>
        <strain evidence="3">M2/40</strain>
    </source>
</reference>
<dbReference type="AlphaFoldDB" id="W6S1Q1"/>
<dbReference type="RefSeq" id="WP_044037130.1">
    <property type="nucleotide sequence ID" value="NZ_HG917868.1"/>
</dbReference>
<dbReference type="InterPro" id="IPR012507">
    <property type="entry name" value="YibE_F"/>
</dbReference>
<dbReference type="STRING" id="1216932.CM240_1058"/>
<gene>
    <name evidence="2" type="ORF">CM240_1058</name>
</gene>
<dbReference type="KEGG" id="clt:CM240_1058"/>
<feature type="transmembrane region" description="Helical" evidence="1">
    <location>
        <begin position="177"/>
        <end position="201"/>
    </location>
</feature>
<feature type="transmembrane region" description="Helical" evidence="1">
    <location>
        <begin position="78"/>
        <end position="101"/>
    </location>
</feature>
<keyword evidence="3" id="KW-1185">Reference proteome</keyword>
<organism evidence="2 3">
    <name type="scientific">Clostridium bornimense</name>
    <dbReference type="NCBI Taxonomy" id="1216932"/>
    <lineage>
        <taxon>Bacteria</taxon>
        <taxon>Bacillati</taxon>
        <taxon>Bacillota</taxon>
        <taxon>Clostridia</taxon>
        <taxon>Eubacteriales</taxon>
        <taxon>Clostridiaceae</taxon>
        <taxon>Clostridium</taxon>
    </lineage>
</organism>
<dbReference type="Proteomes" id="UP000019426">
    <property type="component" value="Chromosome M2/40_rep1"/>
</dbReference>
<dbReference type="PANTHER" id="PTHR41771">
    <property type="entry name" value="MEMBRANE PROTEIN-RELATED"/>
    <property type="match status" value="1"/>
</dbReference>
<dbReference type="eggNOG" id="COG5438">
    <property type="taxonomic scope" value="Bacteria"/>
</dbReference>
<dbReference type="PANTHER" id="PTHR41771:SF1">
    <property type="entry name" value="MEMBRANE PROTEIN"/>
    <property type="match status" value="1"/>
</dbReference>
<protein>
    <submittedName>
        <fullName evidence="2">Putative membrane protein</fullName>
    </submittedName>
</protein>
<dbReference type="PATRIC" id="fig|1216932.3.peg.1048"/>
<evidence type="ECO:0000313" key="2">
    <source>
        <dbReference type="EMBL" id="CDM68222.1"/>
    </source>
</evidence>
<feature type="transmembrane region" description="Helical" evidence="1">
    <location>
        <begin position="221"/>
        <end position="246"/>
    </location>
</feature>